<evidence type="ECO:0000313" key="3">
    <source>
        <dbReference type="Proteomes" id="UP000541810"/>
    </source>
</evidence>
<accession>A0A7X0HAV5</accession>
<feature type="signal peptide" evidence="1">
    <location>
        <begin position="1"/>
        <end position="20"/>
    </location>
</feature>
<gene>
    <name evidence="2" type="ORF">HNQ40_002811</name>
</gene>
<name>A0A7X0HAV5_9BACT</name>
<evidence type="ECO:0000313" key="2">
    <source>
        <dbReference type="EMBL" id="MBB6431005.1"/>
    </source>
</evidence>
<keyword evidence="1" id="KW-0732">Signal</keyword>
<organism evidence="2 3">
    <name type="scientific">Algisphaera agarilytica</name>
    <dbReference type="NCBI Taxonomy" id="1385975"/>
    <lineage>
        <taxon>Bacteria</taxon>
        <taxon>Pseudomonadati</taxon>
        <taxon>Planctomycetota</taxon>
        <taxon>Phycisphaerae</taxon>
        <taxon>Phycisphaerales</taxon>
        <taxon>Phycisphaeraceae</taxon>
        <taxon>Algisphaera</taxon>
    </lineage>
</organism>
<proteinExistence type="predicted"/>
<evidence type="ECO:0000256" key="1">
    <source>
        <dbReference type="SAM" id="SignalP"/>
    </source>
</evidence>
<dbReference type="EMBL" id="JACHGY010000001">
    <property type="protein sequence ID" value="MBB6431005.1"/>
    <property type="molecule type" value="Genomic_DNA"/>
</dbReference>
<dbReference type="AlphaFoldDB" id="A0A7X0HAV5"/>
<feature type="chain" id="PRO_5030926901" evidence="1">
    <location>
        <begin position="21"/>
        <end position="225"/>
    </location>
</feature>
<dbReference type="RefSeq" id="WP_184678502.1">
    <property type="nucleotide sequence ID" value="NZ_JACHGY010000001.1"/>
</dbReference>
<sequence length="225" mass="23780">MRLFAFAILSLSMICGTSSAGVTLLVDFGPFKTGDKNAGNQKKPQASTDDFALADPQVDPQAQVNNMLLNMAPARAKDNDTELEGVGIVAEVTFKRLVGYGAFGGDYGKTPILNSYLYVQKTSSSVTVSSLEEIEAGSTVTVAAWGGGDKPGQDTIFSITYDGVESSKQTVVHGVPQAEAFATFTFTKVDGVDEVTINYGNPDDYAGFSGFSITSKNETPVTEPE</sequence>
<keyword evidence="3" id="KW-1185">Reference proteome</keyword>
<reference evidence="2 3" key="1">
    <citation type="submission" date="2020-08" db="EMBL/GenBank/DDBJ databases">
        <title>Genomic Encyclopedia of Type Strains, Phase IV (KMG-IV): sequencing the most valuable type-strain genomes for metagenomic binning, comparative biology and taxonomic classification.</title>
        <authorList>
            <person name="Goeker M."/>
        </authorList>
    </citation>
    <scope>NUCLEOTIDE SEQUENCE [LARGE SCALE GENOMIC DNA]</scope>
    <source>
        <strain evidence="2 3">DSM 103725</strain>
    </source>
</reference>
<comment type="caution">
    <text evidence="2">The sequence shown here is derived from an EMBL/GenBank/DDBJ whole genome shotgun (WGS) entry which is preliminary data.</text>
</comment>
<protein>
    <submittedName>
        <fullName evidence="2">Uncharacterized protein</fullName>
    </submittedName>
</protein>
<dbReference type="Proteomes" id="UP000541810">
    <property type="component" value="Unassembled WGS sequence"/>
</dbReference>